<dbReference type="InterPro" id="IPR013783">
    <property type="entry name" value="Ig-like_fold"/>
</dbReference>
<dbReference type="OMA" id="AWRMRTN"/>
<dbReference type="WormBase" id="W08E3.4a">
    <property type="protein sequence ID" value="CE41273"/>
    <property type="gene ID" value="WBGene00012345"/>
</dbReference>
<accession>P91915</accession>
<dbReference type="PIR" id="T26286">
    <property type="entry name" value="T26286"/>
</dbReference>
<keyword evidence="1" id="KW-0175">Coiled coil</keyword>
<dbReference type="FunCoup" id="P91915">
    <property type="interactions" value="194"/>
</dbReference>
<keyword evidence="3" id="KW-1185">Reference proteome</keyword>
<dbReference type="GeneID" id="189290"/>
<dbReference type="OrthoDB" id="75724at2759"/>
<dbReference type="HOGENOM" id="CLU_091125_0_0_1"/>
<proteinExistence type="predicted"/>
<dbReference type="Proteomes" id="UP000001940">
    <property type="component" value="Chromosome I"/>
</dbReference>
<dbReference type="SMR" id="P91915"/>
<dbReference type="CTD" id="189290"/>
<evidence type="ECO:0000256" key="1">
    <source>
        <dbReference type="SAM" id="Coils"/>
    </source>
</evidence>
<dbReference type="eggNOG" id="ENOG502SVUD">
    <property type="taxonomic scope" value="Eukaryota"/>
</dbReference>
<dbReference type="Gene3D" id="2.60.40.10">
    <property type="entry name" value="Immunoglobulins"/>
    <property type="match status" value="1"/>
</dbReference>
<dbReference type="InParanoid" id="P91915"/>
<evidence type="ECO:0000313" key="2">
    <source>
        <dbReference type="EMBL" id="CAB07129.3"/>
    </source>
</evidence>
<dbReference type="SUPFAM" id="SSF49354">
    <property type="entry name" value="PapD-like"/>
    <property type="match status" value="1"/>
</dbReference>
<dbReference type="AGR" id="WB:WBGene00012345"/>
<sequence length="267" mass="30133">MEQSNGHKLYVVLDQTFVCFDIDQPKNACQKLKLNSLAGVGPIYWRFLVFKLRCEQPLEYLNFFKTNAPTRYFITPNQAVLRDDEPIEVCITLYQNKFRPRHEIVLQAASIPECGDFDPKKLFDSPENVQSISLDLGTTIMKIESAVEISKTATDFHTALDASSVIGSDRVDQLKSILNLTKSDTALLESNITQAKQLKITLDAQLQQRKALVDEYKSKLTVLEGSYMRKSAEVQRLQNELQNAQKAHAMKATTAPNEKNQANCSIS</sequence>
<organism evidence="2 3">
    <name type="scientific">Caenorhabditis elegans</name>
    <dbReference type="NCBI Taxonomy" id="6239"/>
    <lineage>
        <taxon>Eukaryota</taxon>
        <taxon>Metazoa</taxon>
        <taxon>Ecdysozoa</taxon>
        <taxon>Nematoda</taxon>
        <taxon>Chromadorea</taxon>
        <taxon>Rhabditida</taxon>
        <taxon>Rhabditina</taxon>
        <taxon>Rhabditomorpha</taxon>
        <taxon>Rhabditoidea</taxon>
        <taxon>Rhabditidae</taxon>
        <taxon>Peloderinae</taxon>
        <taxon>Caenorhabditis</taxon>
    </lineage>
</organism>
<dbReference type="EMBL" id="BX284601">
    <property type="protein sequence ID" value="CAB07129.3"/>
    <property type="molecule type" value="Genomic_DNA"/>
</dbReference>
<dbReference type="AlphaFoldDB" id="P91915"/>
<dbReference type="Bgee" id="WBGene00012345">
    <property type="expression patterns" value="Expressed in embryo and 2 other cell types or tissues"/>
</dbReference>
<feature type="coiled-coil region" evidence="1">
    <location>
        <begin position="195"/>
        <end position="254"/>
    </location>
</feature>
<protein>
    <submittedName>
        <fullName evidence="2">Major sperm protein</fullName>
    </submittedName>
</protein>
<dbReference type="UCSC" id="W08E3.4">
    <property type="organism name" value="c. elegans"/>
</dbReference>
<name>P91915_CAEEL</name>
<evidence type="ECO:0000313" key="3">
    <source>
        <dbReference type="Proteomes" id="UP000001940"/>
    </source>
</evidence>
<dbReference type="RefSeq" id="NP_493347.3">
    <property type="nucleotide sequence ID" value="NM_060946.4"/>
</dbReference>
<evidence type="ECO:0000313" key="4">
    <source>
        <dbReference type="WormBase" id="W08E3.4a"/>
    </source>
</evidence>
<gene>
    <name evidence="2" type="ORF">CELE_W08E3.4</name>
    <name evidence="2 4" type="ORF">W08E3.4</name>
</gene>
<dbReference type="InterPro" id="IPR008962">
    <property type="entry name" value="PapD-like_sf"/>
</dbReference>
<dbReference type="PaxDb" id="6239-W08E3.4"/>
<reference evidence="2 3" key="1">
    <citation type="journal article" date="1998" name="Science">
        <title>Genome sequence of the nematode C. elegans: a platform for investigating biology.</title>
        <authorList>
            <consortium name="The C. elegans sequencing consortium"/>
            <person name="Sulson J.E."/>
            <person name="Waterston R."/>
        </authorList>
    </citation>
    <scope>NUCLEOTIDE SEQUENCE [LARGE SCALE GENOMIC DNA]</scope>
    <source>
        <strain evidence="2 3">Bristol N2</strain>
    </source>
</reference>